<feature type="domain" description="Type II methyltransferase M.TaqI-like" evidence="7">
    <location>
        <begin position="69"/>
        <end position="209"/>
    </location>
</feature>
<dbReference type="GO" id="GO:0032259">
    <property type="term" value="P:methylation"/>
    <property type="evidence" value="ECO:0007669"/>
    <property type="project" value="UniProtKB-KW"/>
</dbReference>
<accession>A0AAW6EBC1</accession>
<comment type="catalytic activity">
    <reaction evidence="6">
        <text>a 2'-deoxyadenosine in DNA + S-adenosyl-L-methionine = an N(6)-methyl-2'-deoxyadenosine in DNA + S-adenosyl-L-homocysteine + H(+)</text>
        <dbReference type="Rhea" id="RHEA:15197"/>
        <dbReference type="Rhea" id="RHEA-COMP:12418"/>
        <dbReference type="Rhea" id="RHEA-COMP:12419"/>
        <dbReference type="ChEBI" id="CHEBI:15378"/>
        <dbReference type="ChEBI" id="CHEBI:57856"/>
        <dbReference type="ChEBI" id="CHEBI:59789"/>
        <dbReference type="ChEBI" id="CHEBI:90615"/>
        <dbReference type="ChEBI" id="CHEBI:90616"/>
        <dbReference type="EC" id="2.1.1.72"/>
    </reaction>
</comment>
<dbReference type="GO" id="GO:0003676">
    <property type="term" value="F:nucleic acid binding"/>
    <property type="evidence" value="ECO:0007669"/>
    <property type="project" value="InterPro"/>
</dbReference>
<evidence type="ECO:0000256" key="6">
    <source>
        <dbReference type="ARBA" id="ARBA00047942"/>
    </source>
</evidence>
<evidence type="ECO:0000256" key="5">
    <source>
        <dbReference type="ARBA" id="ARBA00022691"/>
    </source>
</evidence>
<name>A0AAW6EBC1_9FIRM</name>
<proteinExistence type="inferred from homology"/>
<dbReference type="Gene3D" id="3.40.50.150">
    <property type="entry name" value="Vaccinia Virus protein VP39"/>
    <property type="match status" value="1"/>
</dbReference>
<evidence type="ECO:0000259" key="7">
    <source>
        <dbReference type="Pfam" id="PF07669"/>
    </source>
</evidence>
<dbReference type="SUPFAM" id="SSF53335">
    <property type="entry name" value="S-adenosyl-L-methionine-dependent methyltransferases"/>
    <property type="match status" value="1"/>
</dbReference>
<comment type="similarity">
    <text evidence="1">Belongs to the N(4)/N(6)-methyltransferase family.</text>
</comment>
<dbReference type="PROSITE" id="PS00092">
    <property type="entry name" value="N6_MTASE"/>
    <property type="match status" value="1"/>
</dbReference>
<evidence type="ECO:0000256" key="2">
    <source>
        <dbReference type="ARBA" id="ARBA00011900"/>
    </source>
</evidence>
<keyword evidence="5" id="KW-0949">S-adenosyl-L-methionine</keyword>
<dbReference type="GO" id="GO:0009007">
    <property type="term" value="F:site-specific DNA-methyltransferase (adenine-specific) activity"/>
    <property type="evidence" value="ECO:0007669"/>
    <property type="project" value="UniProtKB-EC"/>
</dbReference>
<protein>
    <recommendedName>
        <fullName evidence="2">site-specific DNA-methyltransferase (adenine-specific)</fullName>
        <ecNumber evidence="2">2.1.1.72</ecNumber>
    </recommendedName>
</protein>
<evidence type="ECO:0000313" key="8">
    <source>
        <dbReference type="EMBL" id="MDB8749135.1"/>
    </source>
</evidence>
<dbReference type="InterPro" id="IPR011639">
    <property type="entry name" value="MethylTrfase_TaqI-like_dom"/>
</dbReference>
<gene>
    <name evidence="8" type="ORF">PNW00_01565</name>
</gene>
<evidence type="ECO:0000256" key="3">
    <source>
        <dbReference type="ARBA" id="ARBA00022603"/>
    </source>
</evidence>
<reference evidence="8" key="1">
    <citation type="submission" date="2023-01" db="EMBL/GenBank/DDBJ databases">
        <title>Human gut microbiome strain richness.</title>
        <authorList>
            <person name="Chen-Liaw A."/>
        </authorList>
    </citation>
    <scope>NUCLEOTIDE SEQUENCE</scope>
    <source>
        <strain evidence="8">D43st1_D9_D43t1_170807</strain>
    </source>
</reference>
<organism evidence="8 9">
    <name type="scientific">Ruminococcus bicirculans</name>
    <name type="common">ex Wegman et al. 2014</name>
    <dbReference type="NCBI Taxonomy" id="1160721"/>
    <lineage>
        <taxon>Bacteria</taxon>
        <taxon>Bacillati</taxon>
        <taxon>Bacillota</taxon>
        <taxon>Clostridia</taxon>
        <taxon>Eubacteriales</taxon>
        <taxon>Oscillospiraceae</taxon>
        <taxon>Ruminococcus</taxon>
    </lineage>
</organism>
<dbReference type="PRINTS" id="PR00507">
    <property type="entry name" value="N12N6MTFRASE"/>
</dbReference>
<keyword evidence="4" id="KW-0808">Transferase</keyword>
<dbReference type="CDD" id="cd02440">
    <property type="entry name" value="AdoMet_MTases"/>
    <property type="match status" value="1"/>
</dbReference>
<evidence type="ECO:0000256" key="4">
    <source>
        <dbReference type="ARBA" id="ARBA00022679"/>
    </source>
</evidence>
<keyword evidence="3 8" id="KW-0489">Methyltransferase</keyword>
<sequence>MKDQFCSFYTNSEDITFYMSSRLGIHDGDIILEPSAGEGIFIDEILNAKKQVHIDALDINDDAISVLQKKYDDNPDVDVRKTDTLFDPQLDKYDISQLWLKQTDTLLDEQLDFFNSTGGYYTGVIGNPPYGAWQDYERRDQLKKKYVGQYVKETYSLFLLRCISVLKLNGRLSFIIPDTFLYVNMHTKLRELLLKKTKIEEIIIFPSKFFPGISFGYSNLCIITLERSEMQDAINNSVKIYRGFKKSEEFRQLIANDTLPAYIEQFNLKQSEVLSNPQHRFVFADNQIVSLLRETTVNLGDVADVVTGFYTGNNTKFIKAASNAVKGAKNYEVIDPSMIVDNSSTDGASDLSEAYIPFIKSASDKRYIRSREDWYVRWDSETVSFYKADKKARFQNSEYYFKTGIGIPMVKSSRIKAFLMQNRVFDQSIVGIFPKDKTKLNYILALMNSDIINQIIHIINPTANNSANYIKLIPYIEPSSMLLDEISETVDRIVELSENIDDKTIKQMEDKIDSMITSIYLVSSHKQAK</sequence>
<dbReference type="EC" id="2.1.1.72" evidence="2"/>
<dbReference type="InterPro" id="IPR029063">
    <property type="entry name" value="SAM-dependent_MTases_sf"/>
</dbReference>
<dbReference type="RefSeq" id="WP_195220364.1">
    <property type="nucleotide sequence ID" value="NZ_JADMWL010000001.1"/>
</dbReference>
<dbReference type="Pfam" id="PF07669">
    <property type="entry name" value="Eco57I"/>
    <property type="match status" value="1"/>
</dbReference>
<dbReference type="AlphaFoldDB" id="A0AAW6EBC1"/>
<dbReference type="Proteomes" id="UP001213042">
    <property type="component" value="Unassembled WGS sequence"/>
</dbReference>
<dbReference type="PANTHER" id="PTHR33841:SF5">
    <property type="entry name" value="DNA METHYLASE (MODIFICATION METHYLASE) (METHYLTRANSFERASE)-RELATED"/>
    <property type="match status" value="1"/>
</dbReference>
<dbReference type="PANTHER" id="PTHR33841">
    <property type="entry name" value="DNA METHYLTRANSFERASE YEEA-RELATED"/>
    <property type="match status" value="1"/>
</dbReference>
<dbReference type="GO" id="GO:0006304">
    <property type="term" value="P:DNA modification"/>
    <property type="evidence" value="ECO:0007669"/>
    <property type="project" value="InterPro"/>
</dbReference>
<evidence type="ECO:0000256" key="1">
    <source>
        <dbReference type="ARBA" id="ARBA00006594"/>
    </source>
</evidence>
<dbReference type="EMBL" id="JAQMLU010000001">
    <property type="protein sequence ID" value="MDB8749135.1"/>
    <property type="molecule type" value="Genomic_DNA"/>
</dbReference>
<evidence type="ECO:0000313" key="9">
    <source>
        <dbReference type="Proteomes" id="UP001213042"/>
    </source>
</evidence>
<dbReference type="InterPro" id="IPR050953">
    <property type="entry name" value="N4_N6_ade-DNA_methylase"/>
</dbReference>
<dbReference type="InterPro" id="IPR002052">
    <property type="entry name" value="DNA_methylase_N6_adenine_CS"/>
</dbReference>
<comment type="caution">
    <text evidence="8">The sequence shown here is derived from an EMBL/GenBank/DDBJ whole genome shotgun (WGS) entry which is preliminary data.</text>
</comment>